<dbReference type="Pfam" id="PF04140">
    <property type="entry name" value="ICMT"/>
    <property type="match status" value="1"/>
</dbReference>
<proteinExistence type="predicted"/>
<dbReference type="PANTHER" id="PTHR43847">
    <property type="entry name" value="BLL3993 PROTEIN"/>
    <property type="match status" value="1"/>
</dbReference>
<evidence type="ECO:0000256" key="1">
    <source>
        <dbReference type="ARBA" id="ARBA00004141"/>
    </source>
</evidence>
<dbReference type="AlphaFoldDB" id="A0A1C4W161"/>
<name>A0A1C4W161_9ACTN</name>
<accession>A0A1C4W161</accession>
<keyword evidence="2 5" id="KW-0812">Transmembrane</keyword>
<evidence type="ECO:0000313" key="7">
    <source>
        <dbReference type="Proteomes" id="UP000199629"/>
    </source>
</evidence>
<dbReference type="GO" id="GO:0032259">
    <property type="term" value="P:methylation"/>
    <property type="evidence" value="ECO:0007669"/>
    <property type="project" value="UniProtKB-KW"/>
</dbReference>
<evidence type="ECO:0000313" key="6">
    <source>
        <dbReference type="EMBL" id="SCE90006.1"/>
    </source>
</evidence>
<evidence type="ECO:0000256" key="4">
    <source>
        <dbReference type="ARBA" id="ARBA00023136"/>
    </source>
</evidence>
<keyword evidence="3 5" id="KW-1133">Transmembrane helix</keyword>
<keyword evidence="6" id="KW-0489">Methyltransferase</keyword>
<sequence>MTGRPRRQHAHQVLFVVLLAALATAALRQLADIGRAPHALGLAVTLAYLGWVLAEARITFRDAPADAPPDPTLPAYATARTATAVAGVLAGTPWTAWSWWLALPVLLFAGGVAFRLWAIRSLGRFYSHRVLAHEGQHVVTDGPYRVVRHPAYTGMLAAHAGFVAYFLNPWSLAAYALLVAAIVWRIGREERMLTGLPGYRSYALHTARLVPKVW</sequence>
<dbReference type="InterPro" id="IPR007269">
    <property type="entry name" value="ICMT_MeTrfase"/>
</dbReference>
<organism evidence="6 7">
    <name type="scientific">Micromonospora chaiyaphumensis</name>
    <dbReference type="NCBI Taxonomy" id="307119"/>
    <lineage>
        <taxon>Bacteria</taxon>
        <taxon>Bacillati</taxon>
        <taxon>Actinomycetota</taxon>
        <taxon>Actinomycetes</taxon>
        <taxon>Micromonosporales</taxon>
        <taxon>Micromonosporaceae</taxon>
        <taxon>Micromonospora</taxon>
    </lineage>
</organism>
<dbReference type="PANTHER" id="PTHR43847:SF1">
    <property type="entry name" value="BLL3993 PROTEIN"/>
    <property type="match status" value="1"/>
</dbReference>
<dbReference type="Gene3D" id="1.20.120.1630">
    <property type="match status" value="1"/>
</dbReference>
<dbReference type="GO" id="GO:0004671">
    <property type="term" value="F:protein C-terminal S-isoprenylcysteine carboxyl O-methyltransferase activity"/>
    <property type="evidence" value="ECO:0007669"/>
    <property type="project" value="InterPro"/>
</dbReference>
<feature type="transmembrane region" description="Helical" evidence="5">
    <location>
        <begin position="162"/>
        <end position="184"/>
    </location>
</feature>
<evidence type="ECO:0000256" key="3">
    <source>
        <dbReference type="ARBA" id="ARBA00022989"/>
    </source>
</evidence>
<dbReference type="EMBL" id="FMCS01000003">
    <property type="protein sequence ID" value="SCE90006.1"/>
    <property type="molecule type" value="Genomic_DNA"/>
</dbReference>
<reference evidence="7" key="1">
    <citation type="submission" date="2016-06" db="EMBL/GenBank/DDBJ databases">
        <authorList>
            <person name="Varghese N."/>
            <person name="Submissions Spin"/>
        </authorList>
    </citation>
    <scope>NUCLEOTIDE SEQUENCE [LARGE SCALE GENOMIC DNA]</scope>
    <source>
        <strain evidence="7">DSM 45246</strain>
    </source>
</reference>
<comment type="subcellular location">
    <subcellularLocation>
        <location evidence="1">Membrane</location>
        <topology evidence="1">Multi-pass membrane protein</topology>
    </subcellularLocation>
</comment>
<protein>
    <submittedName>
        <fullName evidence="6">Protein-S-isoprenylcysteine O-methyltransferase Ste14</fullName>
    </submittedName>
</protein>
<dbReference type="GO" id="GO:0016020">
    <property type="term" value="C:membrane"/>
    <property type="evidence" value="ECO:0007669"/>
    <property type="project" value="UniProtKB-SubCell"/>
</dbReference>
<feature type="transmembrane region" description="Helical" evidence="5">
    <location>
        <begin position="38"/>
        <end position="54"/>
    </location>
</feature>
<dbReference type="Proteomes" id="UP000199629">
    <property type="component" value="Unassembled WGS sequence"/>
</dbReference>
<keyword evidence="4 5" id="KW-0472">Membrane</keyword>
<gene>
    <name evidence="6" type="ORF">GA0070214_103116</name>
</gene>
<dbReference type="InterPro" id="IPR052527">
    <property type="entry name" value="Metal_cation-efflux_comp"/>
</dbReference>
<evidence type="ECO:0000256" key="2">
    <source>
        <dbReference type="ARBA" id="ARBA00022692"/>
    </source>
</evidence>
<evidence type="ECO:0000256" key="5">
    <source>
        <dbReference type="SAM" id="Phobius"/>
    </source>
</evidence>
<keyword evidence="7" id="KW-1185">Reference proteome</keyword>
<keyword evidence="6" id="KW-0808">Transferase</keyword>
<feature type="transmembrane region" description="Helical" evidence="5">
    <location>
        <begin position="99"/>
        <end position="119"/>
    </location>
</feature>